<dbReference type="Proteomes" id="UP000199758">
    <property type="component" value="Unassembled WGS sequence"/>
</dbReference>
<keyword evidence="8" id="KW-0969">Cilium</keyword>
<comment type="similarity">
    <text evidence="6 7">Belongs to the FliO/MopB family.</text>
</comment>
<evidence type="ECO:0000313" key="9">
    <source>
        <dbReference type="Proteomes" id="UP000199758"/>
    </source>
</evidence>
<keyword evidence="1 7" id="KW-1003">Cell membrane</keyword>
<dbReference type="GO" id="GO:0044781">
    <property type="term" value="P:bacterial-type flagellum organization"/>
    <property type="evidence" value="ECO:0007669"/>
    <property type="project" value="UniProtKB-UniRule"/>
</dbReference>
<evidence type="ECO:0000256" key="5">
    <source>
        <dbReference type="ARBA" id="ARBA00023143"/>
    </source>
</evidence>
<dbReference type="GO" id="GO:0009425">
    <property type="term" value="C:bacterial-type flagellum basal body"/>
    <property type="evidence" value="ECO:0007669"/>
    <property type="project" value="UniProtKB-SubCell"/>
</dbReference>
<accession>A0A1M5JQJ6</accession>
<dbReference type="InterPro" id="IPR022781">
    <property type="entry name" value="Flagellar_biosynth_FliO"/>
</dbReference>
<evidence type="ECO:0000256" key="1">
    <source>
        <dbReference type="ARBA" id="ARBA00022475"/>
    </source>
</evidence>
<comment type="subcellular location">
    <subcellularLocation>
        <location evidence="7">Cell membrane</location>
    </subcellularLocation>
    <subcellularLocation>
        <location evidence="7">Bacterial flagellum basal body</location>
    </subcellularLocation>
</comment>
<feature type="transmembrane region" description="Helical" evidence="7">
    <location>
        <begin position="12"/>
        <end position="33"/>
    </location>
</feature>
<keyword evidence="3 7" id="KW-1133">Transmembrane helix</keyword>
<keyword evidence="8" id="KW-0966">Cell projection</keyword>
<sequence>MIGTSLVETTSLMQSLLSLVLVIAAIFVLAWLLRRVQNLRPRTAGAMRVHSGISVGQRERVLWIEAGGQHLLIGVAPGRVNTLHVFDTAPDVTCAEPTLMSSPTPPNFGDLLKKALGRSE</sequence>
<keyword evidence="2 7" id="KW-0812">Transmembrane</keyword>
<protein>
    <recommendedName>
        <fullName evidence="7">Flagellar protein</fullName>
    </recommendedName>
</protein>
<evidence type="ECO:0000256" key="2">
    <source>
        <dbReference type="ARBA" id="ARBA00022692"/>
    </source>
</evidence>
<proteinExistence type="inferred from homology"/>
<dbReference type="PANTHER" id="PTHR38766">
    <property type="entry name" value="FLAGELLAR PROTEIN FLIO"/>
    <property type="match status" value="1"/>
</dbReference>
<keyword evidence="4 7" id="KW-0472">Membrane</keyword>
<keyword evidence="9" id="KW-1185">Reference proteome</keyword>
<evidence type="ECO:0000313" key="8">
    <source>
        <dbReference type="EMBL" id="SHG42837.1"/>
    </source>
</evidence>
<evidence type="ECO:0000256" key="7">
    <source>
        <dbReference type="RuleBase" id="RU362064"/>
    </source>
</evidence>
<gene>
    <name evidence="8" type="ORF">SAMN04488068_0144</name>
</gene>
<dbReference type="NCBIfam" id="TIGR03500">
    <property type="entry name" value="FliO_TIGR"/>
    <property type="match status" value="1"/>
</dbReference>
<dbReference type="Pfam" id="PF04347">
    <property type="entry name" value="FliO"/>
    <property type="match status" value="1"/>
</dbReference>
<keyword evidence="8" id="KW-0282">Flagellum</keyword>
<dbReference type="STRING" id="490188.SAMN04488068_0144"/>
<evidence type="ECO:0000256" key="3">
    <source>
        <dbReference type="ARBA" id="ARBA00022989"/>
    </source>
</evidence>
<evidence type="ECO:0000256" key="6">
    <source>
        <dbReference type="ARBA" id="ARBA00037937"/>
    </source>
</evidence>
<organism evidence="8 9">
    <name type="scientific">Hydrocarboniphaga daqingensis</name>
    <dbReference type="NCBI Taxonomy" id="490188"/>
    <lineage>
        <taxon>Bacteria</taxon>
        <taxon>Pseudomonadati</taxon>
        <taxon>Pseudomonadota</taxon>
        <taxon>Gammaproteobacteria</taxon>
        <taxon>Nevskiales</taxon>
        <taxon>Nevskiaceae</taxon>
        <taxon>Hydrocarboniphaga</taxon>
    </lineage>
</organism>
<dbReference type="AlphaFoldDB" id="A0A1M5JQJ6"/>
<dbReference type="GO" id="GO:0005886">
    <property type="term" value="C:plasma membrane"/>
    <property type="evidence" value="ECO:0007669"/>
    <property type="project" value="UniProtKB-SubCell"/>
</dbReference>
<dbReference type="PANTHER" id="PTHR38766:SF1">
    <property type="entry name" value="FLAGELLAR PROTEIN FLIO"/>
    <property type="match status" value="1"/>
</dbReference>
<keyword evidence="5 7" id="KW-0975">Bacterial flagellum</keyword>
<reference evidence="8 9" key="1">
    <citation type="submission" date="2016-11" db="EMBL/GenBank/DDBJ databases">
        <authorList>
            <person name="Jaros S."/>
            <person name="Januszkiewicz K."/>
            <person name="Wedrychowicz H."/>
        </authorList>
    </citation>
    <scope>NUCLEOTIDE SEQUENCE [LARGE SCALE GENOMIC DNA]</scope>
    <source>
        <strain evidence="8 9">CGMCC 1.7049</strain>
    </source>
</reference>
<dbReference type="EMBL" id="FQWZ01000001">
    <property type="protein sequence ID" value="SHG42837.1"/>
    <property type="molecule type" value="Genomic_DNA"/>
</dbReference>
<evidence type="ECO:0000256" key="4">
    <source>
        <dbReference type="ARBA" id="ARBA00023136"/>
    </source>
</evidence>
<dbReference type="InterPro" id="IPR052205">
    <property type="entry name" value="FliO/MopB"/>
</dbReference>
<name>A0A1M5JQJ6_9GAMM</name>